<name>A0ABS2MWA9_9BACI</name>
<dbReference type="InterPro" id="IPR049704">
    <property type="entry name" value="Aminotrans_3_PPA_site"/>
</dbReference>
<evidence type="ECO:0000256" key="2">
    <source>
        <dbReference type="ARBA" id="ARBA00022576"/>
    </source>
</evidence>
<dbReference type="PIRSF" id="PIRSF000521">
    <property type="entry name" value="Transaminase_4ab_Lys_Orn"/>
    <property type="match status" value="1"/>
</dbReference>
<proteinExistence type="inferred from homology"/>
<dbReference type="SUPFAM" id="SSF53383">
    <property type="entry name" value="PLP-dependent transferases"/>
    <property type="match status" value="1"/>
</dbReference>
<sequence>MKHINMTKDMVIDKSIRWWNPHKTENWQELGVDLVMDKREGYYFYDMDGKQLMNLHLNGGTYNLGHRNPEIIASLKEGLQSYDIGNHHFPSVMRAELAEKLAKACPGELKYSIFSSGGGEAIDVAIKCAKYATKRRKVVSIEHCYHGHTGIAVALGDHRFSEPFLSRGDPNVYIHVPFNDINAMEKALAGNDIACVIIETIPATYGFPMPDVTYLKQVKALCEQYDTLFIADEVQTGLMRTGSMWAITKYGVEPHILVTAKGLSGGIYPIAATVVNEKAGQWLLEDGKAHMSTFGGSELGCLVALKVLEITAREDVQENVAFISDYLAKGLEAIRQKLPDFFVGVRQNGLVMGLEFDHPEGAKYVMKCLYDHGVWAIYSMLDPSVLQFKPGLLCDVAFCDELLARLEKGIEQAFAHVKADQSVG</sequence>
<keyword evidence="4 5" id="KW-0663">Pyridoxal phosphate</keyword>
<dbReference type="InterPro" id="IPR015424">
    <property type="entry name" value="PyrdxlP-dep_Trfase"/>
</dbReference>
<dbReference type="RefSeq" id="WP_239584154.1">
    <property type="nucleotide sequence ID" value="NZ_JAFBDR010000002.1"/>
</dbReference>
<dbReference type="PANTHER" id="PTHR11986">
    <property type="entry name" value="AMINOTRANSFERASE CLASS III"/>
    <property type="match status" value="1"/>
</dbReference>
<comment type="similarity">
    <text evidence="5">Belongs to the class-III pyridoxal-phosphate-dependent aminotransferase family.</text>
</comment>
<gene>
    <name evidence="6" type="ORF">JOC48_000662</name>
</gene>
<evidence type="ECO:0000256" key="5">
    <source>
        <dbReference type="RuleBase" id="RU003560"/>
    </source>
</evidence>
<dbReference type="GO" id="GO:0008483">
    <property type="term" value="F:transaminase activity"/>
    <property type="evidence" value="ECO:0007669"/>
    <property type="project" value="UniProtKB-KW"/>
</dbReference>
<reference evidence="6 7" key="1">
    <citation type="submission" date="2021-01" db="EMBL/GenBank/DDBJ databases">
        <title>Genomic Encyclopedia of Type Strains, Phase IV (KMG-IV): sequencing the most valuable type-strain genomes for metagenomic binning, comparative biology and taxonomic classification.</title>
        <authorList>
            <person name="Goeker M."/>
        </authorList>
    </citation>
    <scope>NUCLEOTIDE SEQUENCE [LARGE SCALE GENOMIC DNA]</scope>
    <source>
        <strain evidence="6 7">DSM 23711</strain>
    </source>
</reference>
<dbReference type="CDD" id="cd00610">
    <property type="entry name" value="OAT_like"/>
    <property type="match status" value="1"/>
</dbReference>
<dbReference type="Proteomes" id="UP001296943">
    <property type="component" value="Unassembled WGS sequence"/>
</dbReference>
<dbReference type="EMBL" id="JAFBDR010000002">
    <property type="protein sequence ID" value="MBM7570184.1"/>
    <property type="molecule type" value="Genomic_DNA"/>
</dbReference>
<comment type="caution">
    <text evidence="6">The sequence shown here is derived from an EMBL/GenBank/DDBJ whole genome shotgun (WGS) entry which is preliminary data.</text>
</comment>
<comment type="cofactor">
    <cofactor evidence="1">
        <name>pyridoxal 5'-phosphate</name>
        <dbReference type="ChEBI" id="CHEBI:597326"/>
    </cofactor>
</comment>
<evidence type="ECO:0000313" key="7">
    <source>
        <dbReference type="Proteomes" id="UP001296943"/>
    </source>
</evidence>
<dbReference type="InterPro" id="IPR005814">
    <property type="entry name" value="Aminotrans_3"/>
</dbReference>
<dbReference type="InterPro" id="IPR015422">
    <property type="entry name" value="PyrdxlP-dep_Trfase_small"/>
</dbReference>
<evidence type="ECO:0000313" key="6">
    <source>
        <dbReference type="EMBL" id="MBM7570184.1"/>
    </source>
</evidence>
<keyword evidence="2 6" id="KW-0032">Aminotransferase</keyword>
<evidence type="ECO:0000256" key="1">
    <source>
        <dbReference type="ARBA" id="ARBA00001933"/>
    </source>
</evidence>
<dbReference type="Gene3D" id="3.40.640.10">
    <property type="entry name" value="Type I PLP-dependent aspartate aminotransferase-like (Major domain)"/>
    <property type="match status" value="1"/>
</dbReference>
<accession>A0ABS2MWA9</accession>
<organism evidence="6 7">
    <name type="scientific">Aquibacillus albus</name>
    <dbReference type="NCBI Taxonomy" id="1168171"/>
    <lineage>
        <taxon>Bacteria</taxon>
        <taxon>Bacillati</taxon>
        <taxon>Bacillota</taxon>
        <taxon>Bacilli</taxon>
        <taxon>Bacillales</taxon>
        <taxon>Bacillaceae</taxon>
        <taxon>Aquibacillus</taxon>
    </lineage>
</organism>
<keyword evidence="7" id="KW-1185">Reference proteome</keyword>
<evidence type="ECO:0000256" key="3">
    <source>
        <dbReference type="ARBA" id="ARBA00022679"/>
    </source>
</evidence>
<keyword evidence="3" id="KW-0808">Transferase</keyword>
<dbReference type="InterPro" id="IPR015421">
    <property type="entry name" value="PyrdxlP-dep_Trfase_major"/>
</dbReference>
<dbReference type="Gene3D" id="3.90.1150.10">
    <property type="entry name" value="Aspartate Aminotransferase, domain 1"/>
    <property type="match status" value="1"/>
</dbReference>
<protein>
    <submittedName>
        <fullName evidence="6">Acetylornithine/succinyldiaminopimelate/putresci ne aminotransferase</fullName>
    </submittedName>
</protein>
<evidence type="ECO:0000256" key="4">
    <source>
        <dbReference type="ARBA" id="ARBA00022898"/>
    </source>
</evidence>
<dbReference type="Pfam" id="PF00202">
    <property type="entry name" value="Aminotran_3"/>
    <property type="match status" value="1"/>
</dbReference>
<dbReference type="PROSITE" id="PS00600">
    <property type="entry name" value="AA_TRANSFER_CLASS_3"/>
    <property type="match status" value="1"/>
</dbReference>
<dbReference type="InterPro" id="IPR050103">
    <property type="entry name" value="Class-III_PLP-dep_AT"/>
</dbReference>
<dbReference type="PANTHER" id="PTHR11986:SF79">
    <property type="entry name" value="ACETYLORNITHINE AMINOTRANSFERASE, MITOCHONDRIAL"/>
    <property type="match status" value="1"/>
</dbReference>